<evidence type="ECO:0000313" key="3">
    <source>
        <dbReference type="Proteomes" id="UP001066276"/>
    </source>
</evidence>
<evidence type="ECO:0000256" key="1">
    <source>
        <dbReference type="SAM" id="MobiDB-lite"/>
    </source>
</evidence>
<reference evidence="2" key="1">
    <citation type="journal article" date="2022" name="bioRxiv">
        <title>Sequencing and chromosome-scale assembly of the giantPleurodeles waltlgenome.</title>
        <authorList>
            <person name="Brown T."/>
            <person name="Elewa A."/>
            <person name="Iarovenko S."/>
            <person name="Subramanian E."/>
            <person name="Araus A.J."/>
            <person name="Petzold A."/>
            <person name="Susuki M."/>
            <person name="Suzuki K.-i.T."/>
            <person name="Hayashi T."/>
            <person name="Toyoda A."/>
            <person name="Oliveira C."/>
            <person name="Osipova E."/>
            <person name="Leigh N.D."/>
            <person name="Simon A."/>
            <person name="Yun M.H."/>
        </authorList>
    </citation>
    <scope>NUCLEOTIDE SEQUENCE</scope>
    <source>
        <strain evidence="2">20211129_DDA</strain>
        <tissue evidence="2">Liver</tissue>
    </source>
</reference>
<comment type="caution">
    <text evidence="2">The sequence shown here is derived from an EMBL/GenBank/DDBJ whole genome shotgun (WGS) entry which is preliminary data.</text>
</comment>
<gene>
    <name evidence="2" type="ORF">NDU88_006568</name>
</gene>
<keyword evidence="3" id="KW-1185">Reference proteome</keyword>
<accession>A0AAV7LV91</accession>
<sequence length="192" mass="21267">MLLAKIVYALQNYSPPFTSANVPVCNYIDMIFHMAGGCVVWHTVLKKALWVSPCRLVFQTVKQRWRPSEVPKHEVVTSPRIVTLFPPQLTGEVHHDEVITAPGGPVGAHVHTHRCTCDAKSQPPGGRRDAQTRSDAKDRRADKVVWVPSARPGLLKALVAEIFAVMDAVCGKCHSDIIYMEARRSAPTTSYT</sequence>
<dbReference type="AlphaFoldDB" id="A0AAV7LV91"/>
<feature type="compositionally biased region" description="Basic and acidic residues" evidence="1">
    <location>
        <begin position="126"/>
        <end position="141"/>
    </location>
</feature>
<dbReference type="EMBL" id="JANPWB010000015">
    <property type="protein sequence ID" value="KAJ1093468.1"/>
    <property type="molecule type" value="Genomic_DNA"/>
</dbReference>
<name>A0AAV7LV91_PLEWA</name>
<evidence type="ECO:0000313" key="2">
    <source>
        <dbReference type="EMBL" id="KAJ1093468.1"/>
    </source>
</evidence>
<organism evidence="2 3">
    <name type="scientific">Pleurodeles waltl</name>
    <name type="common">Iberian ribbed newt</name>
    <dbReference type="NCBI Taxonomy" id="8319"/>
    <lineage>
        <taxon>Eukaryota</taxon>
        <taxon>Metazoa</taxon>
        <taxon>Chordata</taxon>
        <taxon>Craniata</taxon>
        <taxon>Vertebrata</taxon>
        <taxon>Euteleostomi</taxon>
        <taxon>Amphibia</taxon>
        <taxon>Batrachia</taxon>
        <taxon>Caudata</taxon>
        <taxon>Salamandroidea</taxon>
        <taxon>Salamandridae</taxon>
        <taxon>Pleurodelinae</taxon>
        <taxon>Pleurodeles</taxon>
    </lineage>
</organism>
<protein>
    <submittedName>
        <fullName evidence="2">Uncharacterized protein</fullName>
    </submittedName>
</protein>
<feature type="region of interest" description="Disordered" evidence="1">
    <location>
        <begin position="117"/>
        <end position="141"/>
    </location>
</feature>
<dbReference type="Proteomes" id="UP001066276">
    <property type="component" value="Chromosome 11"/>
</dbReference>
<proteinExistence type="predicted"/>